<name>A0A6N2M5Z4_SALVM</name>
<accession>A0A6N2M5Z4</accession>
<feature type="domain" description="Transposase-associated" evidence="3">
    <location>
        <begin position="525"/>
        <end position="603"/>
    </location>
</feature>
<feature type="region of interest" description="Disordered" evidence="2">
    <location>
        <begin position="16"/>
        <end position="37"/>
    </location>
</feature>
<organism evidence="4">
    <name type="scientific">Salix viminalis</name>
    <name type="common">Common osier</name>
    <name type="synonym">Basket willow</name>
    <dbReference type="NCBI Taxonomy" id="40686"/>
    <lineage>
        <taxon>Eukaryota</taxon>
        <taxon>Viridiplantae</taxon>
        <taxon>Streptophyta</taxon>
        <taxon>Embryophyta</taxon>
        <taxon>Tracheophyta</taxon>
        <taxon>Spermatophyta</taxon>
        <taxon>Magnoliopsida</taxon>
        <taxon>eudicotyledons</taxon>
        <taxon>Gunneridae</taxon>
        <taxon>Pentapetalae</taxon>
        <taxon>rosids</taxon>
        <taxon>fabids</taxon>
        <taxon>Malpighiales</taxon>
        <taxon>Salicaceae</taxon>
        <taxon>Saliceae</taxon>
        <taxon>Salix</taxon>
    </lineage>
</organism>
<dbReference type="Pfam" id="PF13963">
    <property type="entry name" value="Transpos_assoc"/>
    <property type="match status" value="1"/>
</dbReference>
<feature type="region of interest" description="Disordered" evidence="2">
    <location>
        <begin position="458"/>
        <end position="486"/>
    </location>
</feature>
<dbReference type="InterPro" id="IPR029480">
    <property type="entry name" value="Transpos_assoc"/>
</dbReference>
<feature type="compositionally biased region" description="Polar residues" evidence="2">
    <location>
        <begin position="28"/>
        <end position="37"/>
    </location>
</feature>
<feature type="compositionally biased region" description="Low complexity" evidence="2">
    <location>
        <begin position="464"/>
        <end position="484"/>
    </location>
</feature>
<evidence type="ECO:0000256" key="1">
    <source>
        <dbReference type="SAM" id="Coils"/>
    </source>
</evidence>
<evidence type="ECO:0000259" key="3">
    <source>
        <dbReference type="Pfam" id="PF13963"/>
    </source>
</evidence>
<sequence>MINDVWSTDRFCKRSKTSKQNRLKQTDGKISTHSGGSVSFASYRATRTGWGKELPWVEVFSALHQKSNETGTFVDNRSKIVVEKYRNEMVARYGPDQDNHPHLMEQLGVRLQGINSSYPSTTTTRRYEEQLQENREAIDDMRNEMRNEMSSIKDCLKLLRSHKRGRMYNSFPLVIDVAMGTPEAQPAYFFTGGSRISRVVNDEGDANPYRNMVLDAMRDDDAYYNDRDWSTVVIEEPPNLEASKFFKLLMPCVKMNCLRSSSSLEIEGKKKYAFLEEDEAIVRKIWEDRSRTCLNQQLARARNKAMSIIGTKNIIDCLDKGPVWIQNEDWNTMINDVWSTDRFCKRSKTSKQNRLKQTDGKISTHSGGSVSFASYRASMNRLGGKNFPGLRSFCFASKSNETGTFVDNRSKIVVEKYRNEMVARYGPDQDNHPSFDGAAWCEASGGVSKGRVYGAPRMPKSKVDVSSSSHTYSVNSSYPSTTTTRRYEEQLQENREAIDDMRNEMRNEMSSIKDCLKLLINMDDREWMYHRMRNGRMNPEYITGVRRFINFAYSIGRNVSLGKIRCPCVKCKNQKFQKEDDVSYHLLRKGFLPYYKNWTVHGEPYDTDNMVGPSSGGISRVVNDEGDANPYRNMVLDAMRDDDAYYNDRDWSTVVIEEPPNLEASKFFKLLMPCVKMNCLRSSSSLEIEGKKKYAFLEEDEAIVRKIWEDRSRTCLNQQLARARNKAMSIIGTKNIIDCLDKGPVWIQNEDWNTMINDVWSTDRFCKRSKTSKQNRLKQTDGKISTHSGGSVSFASYRASMQEQAGGKELPWVEVFSALHQKSNETGTFVDNRSKIVVEKYRNEMVARYGPDQDNHPSFDGAAWCEASGGVSKGRVYGAPRMPKSKVDVSSSSHTYSVNSSYPSTTTTRRYEEHCKNREAIDDMRNEMRNEMSSIKDCLKLLVGHMGLSMSTPMAPSMPSPVAPSMPSPTMAPGHRPRPRPQMPYNGPFSSHQQHRRSFPP</sequence>
<feature type="compositionally biased region" description="Pro residues" evidence="2">
    <location>
        <begin position="956"/>
        <end position="967"/>
    </location>
</feature>
<evidence type="ECO:0000256" key="2">
    <source>
        <dbReference type="SAM" id="MobiDB-lite"/>
    </source>
</evidence>
<protein>
    <recommendedName>
        <fullName evidence="3">Transposase-associated domain-containing protein</fullName>
    </recommendedName>
</protein>
<feature type="compositionally biased region" description="Low complexity" evidence="2">
    <location>
        <begin position="888"/>
        <end position="908"/>
    </location>
</feature>
<gene>
    <name evidence="4" type="ORF">SVIM_LOCUS324007</name>
</gene>
<feature type="region of interest" description="Disordered" evidence="2">
    <location>
        <begin position="952"/>
        <end position="1001"/>
    </location>
</feature>
<reference evidence="4" key="1">
    <citation type="submission" date="2019-03" db="EMBL/GenBank/DDBJ databases">
        <authorList>
            <person name="Mank J."/>
            <person name="Almeida P."/>
        </authorList>
    </citation>
    <scope>NUCLEOTIDE SEQUENCE</scope>
    <source>
        <strain evidence="4">78183</strain>
    </source>
</reference>
<feature type="region of interest" description="Disordered" evidence="2">
    <location>
        <begin position="882"/>
        <end position="910"/>
    </location>
</feature>
<dbReference type="EMBL" id="CAADRP010001707">
    <property type="protein sequence ID" value="VFU49171.1"/>
    <property type="molecule type" value="Genomic_DNA"/>
</dbReference>
<feature type="coiled-coil region" evidence="1">
    <location>
        <begin position="124"/>
        <end position="151"/>
    </location>
</feature>
<dbReference type="InterPro" id="IPR004252">
    <property type="entry name" value="Probable_transposase_24"/>
</dbReference>
<proteinExistence type="predicted"/>
<dbReference type="Pfam" id="PF03004">
    <property type="entry name" value="Transposase_24"/>
    <property type="match status" value="3"/>
</dbReference>
<evidence type="ECO:0000313" key="4">
    <source>
        <dbReference type="EMBL" id="VFU49171.1"/>
    </source>
</evidence>
<dbReference type="AlphaFoldDB" id="A0A6N2M5Z4"/>
<keyword evidence="1" id="KW-0175">Coiled coil</keyword>